<keyword evidence="2" id="KW-0963">Cytoplasm</keyword>
<reference evidence="8" key="1">
    <citation type="submission" date="2021-02" db="EMBL/GenBank/DDBJ databases">
        <authorList>
            <person name="Palmer J.M."/>
        </authorList>
    </citation>
    <scope>NUCLEOTIDE SEQUENCE</scope>
    <source>
        <strain evidence="8">SCRP734</strain>
    </source>
</reference>
<proteinExistence type="predicted"/>
<feature type="coiled-coil region" evidence="6">
    <location>
        <begin position="151"/>
        <end position="200"/>
    </location>
</feature>
<dbReference type="AlphaFoldDB" id="A0A8T1W1F1"/>
<comment type="subcellular location">
    <subcellularLocation>
        <location evidence="1">Cytoplasm</location>
    </subcellularLocation>
</comment>
<dbReference type="SMART" id="SM00028">
    <property type="entry name" value="TPR"/>
    <property type="match status" value="3"/>
</dbReference>
<keyword evidence="3" id="KW-0677">Repeat</keyword>
<dbReference type="EMBL" id="JAGDFM010000074">
    <property type="protein sequence ID" value="KAG7387692.1"/>
    <property type="molecule type" value="Genomic_DNA"/>
</dbReference>
<organism evidence="8 9">
    <name type="scientific">Phytophthora pseudosyringae</name>
    <dbReference type="NCBI Taxonomy" id="221518"/>
    <lineage>
        <taxon>Eukaryota</taxon>
        <taxon>Sar</taxon>
        <taxon>Stramenopiles</taxon>
        <taxon>Oomycota</taxon>
        <taxon>Peronosporomycetes</taxon>
        <taxon>Peronosporales</taxon>
        <taxon>Peronosporaceae</taxon>
        <taxon>Phytophthora</taxon>
    </lineage>
</organism>
<evidence type="ECO:0000256" key="3">
    <source>
        <dbReference type="ARBA" id="ARBA00022737"/>
    </source>
</evidence>
<dbReference type="OrthoDB" id="629492at2759"/>
<name>A0A8T1W1F1_9STRA</name>
<protein>
    <submittedName>
        <fullName evidence="8">Uncharacterized protein</fullName>
    </submittedName>
</protein>
<keyword evidence="6" id="KW-0175">Coiled coil</keyword>
<dbReference type="GO" id="GO:0006626">
    <property type="term" value="P:protein targeting to mitochondrion"/>
    <property type="evidence" value="ECO:0007669"/>
    <property type="project" value="TreeGrafter"/>
</dbReference>
<evidence type="ECO:0000256" key="2">
    <source>
        <dbReference type="ARBA" id="ARBA00022490"/>
    </source>
</evidence>
<evidence type="ECO:0000256" key="1">
    <source>
        <dbReference type="ARBA" id="ARBA00004496"/>
    </source>
</evidence>
<gene>
    <name evidence="8" type="ORF">PHYPSEUDO_013819</name>
</gene>
<dbReference type="PROSITE" id="PS50005">
    <property type="entry name" value="TPR"/>
    <property type="match status" value="1"/>
</dbReference>
<evidence type="ECO:0000313" key="8">
    <source>
        <dbReference type="EMBL" id="KAG7387692.1"/>
    </source>
</evidence>
<dbReference type="InterPro" id="IPR051982">
    <property type="entry name" value="CiliaryAsmbly_MitoImport"/>
</dbReference>
<feature type="repeat" description="TPR" evidence="5">
    <location>
        <begin position="197"/>
        <end position="230"/>
    </location>
</feature>
<dbReference type="Proteomes" id="UP000694044">
    <property type="component" value="Unassembled WGS sequence"/>
</dbReference>
<keyword evidence="9" id="KW-1185">Reference proteome</keyword>
<dbReference type="InterPro" id="IPR019734">
    <property type="entry name" value="TPR_rpt"/>
</dbReference>
<feature type="compositionally biased region" description="Basic and acidic residues" evidence="7">
    <location>
        <begin position="60"/>
        <end position="89"/>
    </location>
</feature>
<feature type="region of interest" description="Disordered" evidence="7">
    <location>
        <begin position="39"/>
        <end position="89"/>
    </location>
</feature>
<dbReference type="Pfam" id="PF14559">
    <property type="entry name" value="TPR_19"/>
    <property type="match status" value="1"/>
</dbReference>
<keyword evidence="4 5" id="KW-0802">TPR repeat</keyword>
<dbReference type="GO" id="GO:0031072">
    <property type="term" value="F:heat shock protein binding"/>
    <property type="evidence" value="ECO:0007669"/>
    <property type="project" value="TreeGrafter"/>
</dbReference>
<evidence type="ECO:0000256" key="4">
    <source>
        <dbReference type="ARBA" id="ARBA00022803"/>
    </source>
</evidence>
<dbReference type="PANTHER" id="PTHR45984">
    <property type="entry name" value="RNA (RNA) POLYMERASE II ASSOCIATED PROTEIN HOMOLOG"/>
    <property type="match status" value="1"/>
</dbReference>
<dbReference type="PANTHER" id="PTHR45984:SF1">
    <property type="entry name" value="SPAG1 AXONEMAL DYNEIN ASSEMBLY FACTOR"/>
    <property type="match status" value="1"/>
</dbReference>
<evidence type="ECO:0000256" key="7">
    <source>
        <dbReference type="SAM" id="MobiDB-lite"/>
    </source>
</evidence>
<dbReference type="GO" id="GO:0005739">
    <property type="term" value="C:mitochondrion"/>
    <property type="evidence" value="ECO:0007669"/>
    <property type="project" value="TreeGrafter"/>
</dbReference>
<evidence type="ECO:0000313" key="9">
    <source>
        <dbReference type="Proteomes" id="UP000694044"/>
    </source>
</evidence>
<comment type="caution">
    <text evidence="8">The sequence shown here is derived from an EMBL/GenBank/DDBJ whole genome shotgun (WGS) entry which is preliminary data.</text>
</comment>
<evidence type="ECO:0000256" key="5">
    <source>
        <dbReference type="PROSITE-ProRule" id="PRU00339"/>
    </source>
</evidence>
<evidence type="ECO:0000256" key="6">
    <source>
        <dbReference type="SAM" id="Coils"/>
    </source>
</evidence>
<sequence>MDPITALDMEHRSGISQQEVEDFATRMDLIAKAMEDVKSGTFDPLKCNIPGYKTPEQEELERKQRAKREEERRKREQERQRKEKKEEHDNWWRKAELRYSMRDAEDEEKSEETRSESERWANRILAAYKTRDANDYSLWNQWEPEDPVSMQEKAEREAELDKLRNREFENNNPDFCTQFKQDMEERQRSQEEKARTAERLKQKGNCFYKKKQTEAAIKSYMEALAASPFHVAVLANLAQCYLRLDQLDECVEFCTRTLYVDENHVKALARRAAAWHRQKKLKEAADDMRKAFALDGGNADIVEQHSNIVGDYEDSVTNNELDAALAKRGKAAKPDGYGAVCLGPSAIDELRFSLELFKKMAEQTTADNASEEERHRVQDAWVAYDLVLPFMERNEHVRAKFRTSGEMDQLCDRVEAALRSPPGGEGAEADKSRQQTEEFILSAMINCAAAAVADTPRNQVVMFRHEGFRKRVLASFGALLGLTSASADRSPSWVIHASLIRLLEKAVDSKSWRNAMISSEEVLSSLLAALCLRTDDKSVPSDERSAMAAIVQAAASICFTLSSDSVGIQALSSRGVDCLAAVAQALEVNGSSKSIDSPLRNMLGFMTNLTTNQVVRKTVESNNCEETRRTLVRVLLQIAQDAGPLTQRDDGCSERALGALLNLSFAEDSPVRTLDLLEFGAVDAVERILSQATPSCFSESIAVLSRTASLLCRLHRSACRGENAANESVTARLTSSGMLSKLYLVCEYANSSFSGRTSAVPSELWQLCAQIWCHFGWCAHLASVRAFLREKNAASALIQVVALANAQRTYRRPTGATTACERLVGNVVKVLIALQSNKEATDAQAFRKHASLAVLVTALQELADGVARKNVAILLAKLCQADSQVKDAVRDLRGIEMMLSVSQSPKQQRPAVLSR</sequence>
<accession>A0A8T1W1F1</accession>
<dbReference type="GO" id="GO:0005829">
    <property type="term" value="C:cytosol"/>
    <property type="evidence" value="ECO:0007669"/>
    <property type="project" value="TreeGrafter"/>
</dbReference>